<gene>
    <name evidence="1" type="ORF">GcLGCM259_1748</name>
</gene>
<dbReference type="Gene3D" id="1.10.287.700">
    <property type="entry name" value="Helix hairpin bin"/>
    <property type="match status" value="1"/>
</dbReference>
<evidence type="ECO:0000313" key="2">
    <source>
        <dbReference type="Proteomes" id="UP000307000"/>
    </source>
</evidence>
<proteinExistence type="predicted"/>
<organism evidence="1 2">
    <name type="scientific">Glutamicibacter creatinolyticus</name>
    <dbReference type="NCBI Taxonomy" id="162496"/>
    <lineage>
        <taxon>Bacteria</taxon>
        <taxon>Bacillati</taxon>
        <taxon>Actinomycetota</taxon>
        <taxon>Actinomycetes</taxon>
        <taxon>Micrococcales</taxon>
        <taxon>Micrococcaceae</taxon>
        <taxon>Glutamicibacter</taxon>
    </lineage>
</organism>
<dbReference type="RefSeq" id="WP_138178097.1">
    <property type="nucleotide sequence ID" value="NZ_JBIBTF010000006.1"/>
</dbReference>
<dbReference type="InterPro" id="IPR028037">
    <property type="entry name" value="Antitoxin_Rv0909/MT0933"/>
</dbReference>
<name>A0A5B7WU99_9MICC</name>
<reference evidence="1 2" key="1">
    <citation type="submission" date="2018-12" db="EMBL/GenBank/DDBJ databases">
        <title>Complete Genome Sequence of Glutamicibacter creatinolyticus strain LGCM259,isolated from an abscess of a 12-year-old mare in Italy.</title>
        <authorList>
            <person name="Santos R.G."/>
            <person name="Silva A.L."/>
            <person name="Seyffert N."/>
            <person name="Castro T.L.P."/>
            <person name="Attili A.R."/>
            <person name="Rifici C."/>
            <person name="Mazzullo G."/>
            <person name="Brenig B."/>
            <person name="Venanzi F."/>
            <person name="Azevedo V."/>
        </authorList>
    </citation>
    <scope>NUCLEOTIDE SEQUENCE [LARGE SCALE GENOMIC DNA]</scope>
    <source>
        <strain evidence="1 2">LGCM 259</strain>
    </source>
</reference>
<dbReference type="Proteomes" id="UP000307000">
    <property type="component" value="Chromosome"/>
</dbReference>
<keyword evidence="2" id="KW-1185">Reference proteome</keyword>
<protein>
    <submittedName>
        <fullName evidence="1">Antitoxin</fullName>
    </submittedName>
</protein>
<dbReference type="AlphaFoldDB" id="A0A5B7WU99"/>
<dbReference type="Pfam" id="PF14013">
    <property type="entry name" value="MT0933_antitox"/>
    <property type="match status" value="1"/>
</dbReference>
<sequence>MSGFDELKGKAEGLAHKAGQFAAENSEKVANGIDKAGNFVDEKTGGKYADKVDSVQDGARNLLNKLKGDNTP</sequence>
<evidence type="ECO:0000313" key="1">
    <source>
        <dbReference type="EMBL" id="QCY47467.1"/>
    </source>
</evidence>
<dbReference type="EMBL" id="CP034412">
    <property type="protein sequence ID" value="QCY47467.1"/>
    <property type="molecule type" value="Genomic_DNA"/>
</dbReference>
<dbReference type="KEGG" id="gcr:GcLGCM259_1748"/>
<accession>A0A5B7WU99</accession>